<evidence type="ECO:0000313" key="3">
    <source>
        <dbReference type="Proteomes" id="UP000041254"/>
    </source>
</evidence>
<evidence type="ECO:0000256" key="1">
    <source>
        <dbReference type="SAM" id="MobiDB-lite"/>
    </source>
</evidence>
<feature type="region of interest" description="Disordered" evidence="1">
    <location>
        <begin position="313"/>
        <end position="355"/>
    </location>
</feature>
<dbReference type="InterPro" id="IPR013783">
    <property type="entry name" value="Ig-like_fold"/>
</dbReference>
<dbReference type="Gene3D" id="2.60.40.10">
    <property type="entry name" value="Immunoglobulins"/>
    <property type="match status" value="2"/>
</dbReference>
<gene>
    <name evidence="2" type="ORF">Vbra_9419</name>
</gene>
<dbReference type="InParanoid" id="A0A0G4FQA3"/>
<evidence type="ECO:0000313" key="2">
    <source>
        <dbReference type="EMBL" id="CEM16619.1"/>
    </source>
</evidence>
<sequence>MTTAHGNTDKAGPFSHLFKRRYSCPNMLNSLPMTRFKDLVDQAKPLLCDPDALTLAQLGSLLPLDLWQRVDISDTKVGFKRPGIHILYRSDWHPPICHFNHGTGEWTDEECIRFNQDLWYVHILHPTVEFLMCNKSHSEWDNATSPPPLRHKFSYHVERGGVYLLQGGELYGLRSGVDYVDLLCILDRMARASAEAHVLYFTHWTSPHIHFRKPNSRWTEPAGIVCNAFSGRVWHAAMPFYHGVSFLLHDGDGSFWDRAPGNGNYVLRDAGLYLLVEGRILRPECLRRRQNLLRFVVPGLKLALADASAGPFAKPSMAASPGSSPTTRTTQPPSLPTSSPPGSPSYSPSSRPAES</sequence>
<dbReference type="VEuPathDB" id="CryptoDB:Vbra_9419"/>
<name>A0A0G4FQA3_VITBC</name>
<accession>A0A0G4FQA3</accession>
<dbReference type="Proteomes" id="UP000041254">
    <property type="component" value="Unassembled WGS sequence"/>
</dbReference>
<dbReference type="PhylomeDB" id="A0A0G4FQA3"/>
<feature type="compositionally biased region" description="Pro residues" evidence="1">
    <location>
        <begin position="333"/>
        <end position="343"/>
    </location>
</feature>
<protein>
    <submittedName>
        <fullName evidence="2">Uncharacterized protein</fullName>
    </submittedName>
</protein>
<proteinExistence type="predicted"/>
<dbReference type="OrthoDB" id="1905742at2759"/>
<feature type="compositionally biased region" description="Low complexity" evidence="1">
    <location>
        <begin position="320"/>
        <end position="332"/>
    </location>
</feature>
<dbReference type="EMBL" id="CDMY01000479">
    <property type="protein sequence ID" value="CEM16619.1"/>
    <property type="molecule type" value="Genomic_DNA"/>
</dbReference>
<keyword evidence="3" id="KW-1185">Reference proteome</keyword>
<reference evidence="2 3" key="1">
    <citation type="submission" date="2014-11" db="EMBL/GenBank/DDBJ databases">
        <authorList>
            <person name="Zhu J."/>
            <person name="Qi W."/>
            <person name="Song R."/>
        </authorList>
    </citation>
    <scope>NUCLEOTIDE SEQUENCE [LARGE SCALE GENOMIC DNA]</scope>
</reference>
<organism evidence="2 3">
    <name type="scientific">Vitrella brassicaformis (strain CCMP3155)</name>
    <dbReference type="NCBI Taxonomy" id="1169540"/>
    <lineage>
        <taxon>Eukaryota</taxon>
        <taxon>Sar</taxon>
        <taxon>Alveolata</taxon>
        <taxon>Colpodellida</taxon>
        <taxon>Vitrellaceae</taxon>
        <taxon>Vitrella</taxon>
    </lineage>
</organism>
<dbReference type="AlphaFoldDB" id="A0A0G4FQA3"/>
<feature type="compositionally biased region" description="Low complexity" evidence="1">
    <location>
        <begin position="344"/>
        <end position="355"/>
    </location>
</feature>